<accession>A0A9P1H3A4</accession>
<dbReference type="GO" id="GO:0005739">
    <property type="term" value="C:mitochondrion"/>
    <property type="evidence" value="ECO:0007669"/>
    <property type="project" value="TreeGrafter"/>
</dbReference>
<dbReference type="OrthoDB" id="14970at2759"/>
<dbReference type="InterPro" id="IPR029045">
    <property type="entry name" value="ClpP/crotonase-like_dom_sf"/>
</dbReference>
<dbReference type="PANTHER" id="PTHR43149">
    <property type="entry name" value="ENOYL-COA HYDRATASE"/>
    <property type="match status" value="1"/>
</dbReference>
<dbReference type="GO" id="GO:0051750">
    <property type="term" value="F:delta(3,5)-delta(2,4)-dienoyl-CoA isomerase activity"/>
    <property type="evidence" value="ECO:0007669"/>
    <property type="project" value="TreeGrafter"/>
</dbReference>
<evidence type="ECO:0000256" key="5">
    <source>
        <dbReference type="ARBA" id="ARBA00023235"/>
    </source>
</evidence>
<organism evidence="6 7">
    <name type="scientific">Parascedosporium putredinis</name>
    <dbReference type="NCBI Taxonomy" id="1442378"/>
    <lineage>
        <taxon>Eukaryota</taxon>
        <taxon>Fungi</taxon>
        <taxon>Dikarya</taxon>
        <taxon>Ascomycota</taxon>
        <taxon>Pezizomycotina</taxon>
        <taxon>Sordariomycetes</taxon>
        <taxon>Hypocreomycetidae</taxon>
        <taxon>Microascales</taxon>
        <taxon>Microascaceae</taxon>
        <taxon>Parascedosporium</taxon>
    </lineage>
</organism>
<dbReference type="InterPro" id="IPR045002">
    <property type="entry name" value="Ech1-like"/>
</dbReference>
<comment type="caution">
    <text evidence="6">The sequence shown here is derived from an EMBL/GenBank/DDBJ whole genome shotgun (WGS) entry which is preliminary data.</text>
</comment>
<comment type="pathway">
    <text evidence="1">Lipid metabolism; fatty acid beta-oxidation.</text>
</comment>
<keyword evidence="3" id="KW-0276">Fatty acid metabolism</keyword>
<dbReference type="Gene3D" id="3.90.226.10">
    <property type="entry name" value="2-enoyl-CoA Hydratase, Chain A, domain 1"/>
    <property type="match status" value="1"/>
</dbReference>
<name>A0A9P1H3A4_9PEZI</name>
<dbReference type="Proteomes" id="UP000838763">
    <property type="component" value="Unassembled WGS sequence"/>
</dbReference>
<dbReference type="SUPFAM" id="SSF52096">
    <property type="entry name" value="ClpP/crotonase"/>
    <property type="match status" value="1"/>
</dbReference>
<keyword evidence="5" id="KW-0413">Isomerase</keyword>
<dbReference type="AlphaFoldDB" id="A0A9P1H3A4"/>
<reference evidence="6" key="1">
    <citation type="submission" date="2022-11" db="EMBL/GenBank/DDBJ databases">
        <authorList>
            <person name="Scott C."/>
            <person name="Bruce N."/>
        </authorList>
    </citation>
    <scope>NUCLEOTIDE SEQUENCE</scope>
</reference>
<dbReference type="EMBL" id="CALLCH030000012">
    <property type="protein sequence ID" value="CAI4215220.1"/>
    <property type="molecule type" value="Genomic_DNA"/>
</dbReference>
<dbReference type="InterPro" id="IPR014748">
    <property type="entry name" value="Enoyl-CoA_hydra_C"/>
</dbReference>
<evidence type="ECO:0000256" key="2">
    <source>
        <dbReference type="ARBA" id="ARBA00005254"/>
    </source>
</evidence>
<evidence type="ECO:0000256" key="4">
    <source>
        <dbReference type="ARBA" id="ARBA00023098"/>
    </source>
</evidence>
<dbReference type="Pfam" id="PF00378">
    <property type="entry name" value="ECH_1"/>
    <property type="match status" value="1"/>
</dbReference>
<evidence type="ECO:0000256" key="3">
    <source>
        <dbReference type="ARBA" id="ARBA00022832"/>
    </source>
</evidence>
<dbReference type="FunFam" id="1.10.12.10:FF:000004">
    <property type="entry name" value="Delta3,5-delta2,4-dienoyl-CoA isomerase"/>
    <property type="match status" value="1"/>
</dbReference>
<comment type="similarity">
    <text evidence="2">Belongs to the enoyl-CoA hydratase/isomerase family.</text>
</comment>
<gene>
    <name evidence="6" type="ORF">PPNO1_LOCUS4936</name>
</gene>
<sequence>MTSLPNYKYGHFLVTSPSPFVAHVEINQPHKLNSFHRDMWLEFGDIFAKLSHDPEVRAVVLSGSGDRAFTAGLDVKAAAGEGPITASEGGSEDIARKATNLRRYIYEFRIASPRWTTVICILHGVSLGLAIDIAVCADIRIAAEGTQLAVKEVDVGLAADIGSLARLPKVVGNSSWVKEVCLTARTFSPQEALAVGFVSQVHPNKQAAVEAGLKMAASIAGKSPVAVQGTKEILNHARDHSIEENLRYTAVWNSAMVLSDDFKKAILAGLTKKKPTFEKL</sequence>
<protein>
    <submittedName>
        <fullName evidence="6">Uncharacterized protein</fullName>
    </submittedName>
</protein>
<dbReference type="Gene3D" id="1.10.12.10">
    <property type="entry name" value="Lyase 2-enoyl-coa Hydratase, Chain A, domain 2"/>
    <property type="match status" value="1"/>
</dbReference>
<evidence type="ECO:0000313" key="6">
    <source>
        <dbReference type="EMBL" id="CAI4215220.1"/>
    </source>
</evidence>
<dbReference type="GO" id="GO:0006631">
    <property type="term" value="P:fatty acid metabolic process"/>
    <property type="evidence" value="ECO:0007669"/>
    <property type="project" value="UniProtKB-KW"/>
</dbReference>
<keyword evidence="4" id="KW-0443">Lipid metabolism</keyword>
<proteinExistence type="inferred from homology"/>
<dbReference type="PANTHER" id="PTHR43149:SF1">
    <property type="entry name" value="DELTA(3,5)-DELTA(2,4)-DIENOYL-COA ISOMERASE, MITOCHONDRIAL"/>
    <property type="match status" value="1"/>
</dbReference>
<evidence type="ECO:0000256" key="1">
    <source>
        <dbReference type="ARBA" id="ARBA00005005"/>
    </source>
</evidence>
<dbReference type="CDD" id="cd06558">
    <property type="entry name" value="crotonase-like"/>
    <property type="match status" value="1"/>
</dbReference>
<evidence type="ECO:0000313" key="7">
    <source>
        <dbReference type="Proteomes" id="UP000838763"/>
    </source>
</evidence>
<keyword evidence="7" id="KW-1185">Reference proteome</keyword>
<dbReference type="InterPro" id="IPR001753">
    <property type="entry name" value="Enoyl-CoA_hydra/iso"/>
</dbReference>